<dbReference type="InterPro" id="IPR022953">
    <property type="entry name" value="ATP_PFK"/>
</dbReference>
<keyword evidence="7 10" id="KW-0460">Magnesium</keyword>
<evidence type="ECO:0000256" key="1">
    <source>
        <dbReference type="ARBA" id="ARBA00001946"/>
    </source>
</evidence>
<dbReference type="Proteomes" id="UP001500655">
    <property type="component" value="Unassembled WGS sequence"/>
</dbReference>
<feature type="binding site" evidence="10">
    <location>
        <position position="88"/>
    </location>
    <ligand>
        <name>ATP</name>
        <dbReference type="ChEBI" id="CHEBI:30616"/>
    </ligand>
</feature>
<feature type="binding site" evidence="10">
    <location>
        <begin position="208"/>
        <end position="210"/>
    </location>
    <ligand>
        <name>substrate</name>
    </ligand>
</feature>
<evidence type="ECO:0000256" key="4">
    <source>
        <dbReference type="ARBA" id="ARBA00022741"/>
    </source>
</evidence>
<dbReference type="InterPro" id="IPR050929">
    <property type="entry name" value="PFKA"/>
</dbReference>
<dbReference type="PRINTS" id="PR00476">
    <property type="entry name" value="PHFRCTKINASE"/>
</dbReference>
<evidence type="ECO:0000259" key="11">
    <source>
        <dbReference type="Pfam" id="PF00365"/>
    </source>
</evidence>
<dbReference type="HAMAP" id="MF_01981">
    <property type="entry name" value="Phosphofructokinase_II_X"/>
    <property type="match status" value="1"/>
</dbReference>
<feature type="domain" description="Phosphofructokinase" evidence="11">
    <location>
        <begin position="80"/>
        <end position="387"/>
    </location>
</feature>
<evidence type="ECO:0000256" key="7">
    <source>
        <dbReference type="ARBA" id="ARBA00022842"/>
    </source>
</evidence>
<feature type="binding site" evidence="10">
    <location>
        <begin position="362"/>
        <end position="365"/>
    </location>
    <ligand>
        <name>substrate</name>
    </ligand>
</feature>
<dbReference type="RefSeq" id="WP_344083558.1">
    <property type="nucleotide sequence ID" value="NZ_BAAALS010000019.1"/>
</dbReference>
<feature type="binding site" evidence="10">
    <location>
        <begin position="154"/>
        <end position="155"/>
    </location>
    <ligand>
        <name>ATP</name>
        <dbReference type="ChEBI" id="CHEBI:30616"/>
    </ligand>
</feature>
<comment type="subcellular location">
    <subcellularLocation>
        <location evidence="10">Cytoplasm</location>
    </subcellularLocation>
</comment>
<evidence type="ECO:0000313" key="13">
    <source>
        <dbReference type="Proteomes" id="UP001500655"/>
    </source>
</evidence>
<keyword evidence="4 10" id="KW-0547">Nucleotide-binding</keyword>
<evidence type="ECO:0000256" key="9">
    <source>
        <dbReference type="ARBA" id="ARBA00048070"/>
    </source>
</evidence>
<evidence type="ECO:0000256" key="8">
    <source>
        <dbReference type="ARBA" id="ARBA00023152"/>
    </source>
</evidence>
<gene>
    <name evidence="10" type="primary">pfkA</name>
    <name evidence="12" type="ORF">GCM10009681_38230</name>
</gene>
<evidence type="ECO:0000256" key="5">
    <source>
        <dbReference type="ARBA" id="ARBA00022777"/>
    </source>
</evidence>
<feature type="binding site" evidence="10">
    <location>
        <position position="309"/>
    </location>
    <ligand>
        <name>substrate</name>
    </ligand>
</feature>
<evidence type="ECO:0000313" key="12">
    <source>
        <dbReference type="EMBL" id="GAA1763536.1"/>
    </source>
</evidence>
<keyword evidence="8 10" id="KW-0324">Glycolysis</keyword>
<dbReference type="InterPro" id="IPR012004">
    <property type="entry name" value="PyroP-dep_PFK_TP0108"/>
</dbReference>
<feature type="site" description="Important for substrate specificity; cannot use PPi as phosphoryl donor" evidence="10">
    <location>
        <position position="181"/>
    </location>
</feature>
<reference evidence="13" key="1">
    <citation type="journal article" date="2019" name="Int. J. Syst. Evol. Microbiol.">
        <title>The Global Catalogue of Microorganisms (GCM) 10K type strain sequencing project: providing services to taxonomists for standard genome sequencing and annotation.</title>
        <authorList>
            <consortium name="The Broad Institute Genomics Platform"/>
            <consortium name="The Broad Institute Genome Sequencing Center for Infectious Disease"/>
            <person name="Wu L."/>
            <person name="Ma J."/>
        </authorList>
    </citation>
    <scope>NUCLEOTIDE SEQUENCE [LARGE SCALE GENOMIC DNA]</scope>
    <source>
        <strain evidence="13">JCM 13249</strain>
    </source>
</reference>
<comment type="catalytic activity">
    <reaction evidence="9 10">
        <text>beta-D-fructose 6-phosphate + ATP = beta-D-fructose 1,6-bisphosphate + ADP + H(+)</text>
        <dbReference type="Rhea" id="RHEA:16109"/>
        <dbReference type="ChEBI" id="CHEBI:15378"/>
        <dbReference type="ChEBI" id="CHEBI:30616"/>
        <dbReference type="ChEBI" id="CHEBI:32966"/>
        <dbReference type="ChEBI" id="CHEBI:57634"/>
        <dbReference type="ChEBI" id="CHEBI:456216"/>
        <dbReference type="EC" id="2.7.1.11"/>
    </reaction>
</comment>
<keyword evidence="3 10" id="KW-0479">Metal-binding</keyword>
<protein>
    <recommendedName>
        <fullName evidence="10">ATP-dependent 6-phosphofructokinase</fullName>
        <shortName evidence="10">ATP-PFK</shortName>
        <shortName evidence="10">Phosphofructokinase</shortName>
        <ecNumber evidence="10">2.7.1.11</ecNumber>
    </recommendedName>
    <alternativeName>
        <fullName evidence="10">Phosphohexokinase</fullName>
    </alternativeName>
</protein>
<evidence type="ECO:0000256" key="10">
    <source>
        <dbReference type="HAMAP-Rule" id="MF_01981"/>
    </source>
</evidence>
<name>A0ABP4WUU1_9ACTN</name>
<dbReference type="InterPro" id="IPR035966">
    <property type="entry name" value="PKF_sf"/>
</dbReference>
<dbReference type="EMBL" id="BAAALS010000019">
    <property type="protein sequence ID" value="GAA1763536.1"/>
    <property type="molecule type" value="Genomic_DNA"/>
</dbReference>
<feature type="binding site" evidence="10">
    <location>
        <begin position="253"/>
        <end position="255"/>
    </location>
    <ligand>
        <name>substrate</name>
    </ligand>
</feature>
<keyword evidence="5 10" id="KW-0418">Kinase</keyword>
<evidence type="ECO:0000256" key="3">
    <source>
        <dbReference type="ARBA" id="ARBA00022723"/>
    </source>
</evidence>
<organism evidence="12 13">
    <name type="scientific">Luedemannella helvata</name>
    <dbReference type="NCBI Taxonomy" id="349315"/>
    <lineage>
        <taxon>Bacteria</taxon>
        <taxon>Bacillati</taxon>
        <taxon>Actinomycetota</taxon>
        <taxon>Actinomycetes</taxon>
        <taxon>Micromonosporales</taxon>
        <taxon>Micromonosporaceae</taxon>
        <taxon>Luedemannella</taxon>
    </lineage>
</organism>
<dbReference type="NCBIfam" id="NF005301">
    <property type="entry name" value="PRK06830.1"/>
    <property type="match status" value="1"/>
</dbReference>
<keyword evidence="6 10" id="KW-0067">ATP-binding</keyword>
<comment type="function">
    <text evidence="10">Catalyzes the phosphorylation of D-fructose 6-phosphate to fructose 1,6-bisphosphate by ATP, the first committing step of glycolysis.</text>
</comment>
<feature type="binding site" evidence="10">
    <location>
        <begin position="179"/>
        <end position="182"/>
    </location>
    <ligand>
        <name>ATP</name>
        <dbReference type="ChEBI" id="CHEBI:30616"/>
    </ligand>
</feature>
<comment type="cofactor">
    <cofactor evidence="1 10">
        <name>Mg(2+)</name>
        <dbReference type="ChEBI" id="CHEBI:18420"/>
    </cofactor>
</comment>
<keyword evidence="10" id="KW-0963">Cytoplasm</keyword>
<evidence type="ECO:0000256" key="2">
    <source>
        <dbReference type="ARBA" id="ARBA00022679"/>
    </source>
</evidence>
<comment type="subunit">
    <text evidence="10">Homodimer.</text>
</comment>
<dbReference type="PANTHER" id="PTHR45770">
    <property type="entry name" value="ATP-DEPENDENT 6-PHOSPHOFRUCTOKINASE 1"/>
    <property type="match status" value="1"/>
</dbReference>
<dbReference type="PIRSF" id="PIRSF000534">
    <property type="entry name" value="PPi_PFK_TP0108"/>
    <property type="match status" value="1"/>
</dbReference>
<sequence>MTDSLDLSVKTLGTCRISSPLGTLVQNRRSTLHYVDETDVVLFDDTRTMVAGRGVGAEELPGFEPGGPRGRIFFDPSKTRVGIVTCGGLCPGLNDVIRAIVLELTNRYGVQRIYGFRNGYQGFVAKYGRAVVDLTPEVVSGINEYGGTILGTSRGQQDPYEIVDCLEQLSLNVLFVIGGDGSMRGALRIAEVIAERGRKIAVIGVPKTIDNDIPYIDQSFGFQTAFGKATETIRAAHVEARAVPNGVGLVQLMGRHSGFIACYAALANNDADYVLIPEVPFALDGDNGFLSHLRARVTRRGHAVVVVAEGAGQEYLQHEPQGSDASGNRKLHDFGVYLRKRIFDYFAETDTEVNLKYIDPSYAIRSVPANPYDSVYCIRLAHAAVHAAMAGRTEMVVGRWHGRFVHIPMALAISSRNQVDPEGDLWMTVLEATNQPPRFG</sequence>
<feature type="binding site" evidence="10">
    <location>
        <position position="180"/>
    </location>
    <ligand>
        <name>Mg(2+)</name>
        <dbReference type="ChEBI" id="CHEBI:18420"/>
        <note>catalytic</note>
    </ligand>
</feature>
<dbReference type="Pfam" id="PF00365">
    <property type="entry name" value="PFK"/>
    <property type="match status" value="1"/>
</dbReference>
<keyword evidence="13" id="KW-1185">Reference proteome</keyword>
<accession>A0ABP4WUU1</accession>
<dbReference type="Gene3D" id="3.40.50.450">
    <property type="match status" value="1"/>
</dbReference>
<dbReference type="EC" id="2.7.1.11" evidence="10"/>
<comment type="caution">
    <text evidence="12">The sequence shown here is derived from an EMBL/GenBank/DDBJ whole genome shotgun (WGS) entry which is preliminary data.</text>
</comment>
<comment type="similarity">
    <text evidence="10">Belongs to the phosphofructokinase type A (PFKA) family. PPi-dependent PFK group II subfamily. Atypical ATP-dependent clade 'X' sub-subfamily.</text>
</comment>
<proteinExistence type="inferred from homology"/>
<comment type="pathway">
    <text evidence="10">Carbohydrate degradation; glycolysis; D-glyceraldehyde 3-phosphate and glycerone phosphate from D-glucose: step 3/4.</text>
</comment>
<evidence type="ECO:0000256" key="6">
    <source>
        <dbReference type="ARBA" id="ARBA00022840"/>
    </source>
</evidence>
<dbReference type="InterPro" id="IPR000023">
    <property type="entry name" value="Phosphofructokinase_dom"/>
</dbReference>
<feature type="active site" description="Proton acceptor" evidence="10">
    <location>
        <position position="210"/>
    </location>
</feature>
<dbReference type="SUPFAM" id="SSF53784">
    <property type="entry name" value="Phosphofructokinase"/>
    <property type="match status" value="1"/>
</dbReference>
<keyword evidence="2 10" id="KW-0808">Transferase</keyword>